<dbReference type="AlphaFoldDB" id="A0A5M6CMD3"/>
<proteinExistence type="predicted"/>
<comment type="caution">
    <text evidence="1">The sequence shown here is derived from an EMBL/GenBank/DDBJ whole genome shotgun (WGS) entry which is preliminary data.</text>
</comment>
<dbReference type="RefSeq" id="WP_150030867.1">
    <property type="nucleotide sequence ID" value="NZ_VWSH01000001.1"/>
</dbReference>
<dbReference type="Proteomes" id="UP000323632">
    <property type="component" value="Unassembled WGS sequence"/>
</dbReference>
<dbReference type="GO" id="GO:0003677">
    <property type="term" value="F:DNA binding"/>
    <property type="evidence" value="ECO:0007669"/>
    <property type="project" value="InterPro"/>
</dbReference>
<dbReference type="InterPro" id="IPR010982">
    <property type="entry name" value="Lambda_DNA-bd_dom_sf"/>
</dbReference>
<keyword evidence="2" id="KW-1185">Reference proteome</keyword>
<protein>
    <recommendedName>
        <fullName evidence="3">HTH cro/C1-type domain-containing protein</fullName>
    </recommendedName>
</protein>
<reference evidence="1 2" key="1">
    <citation type="submission" date="2019-09" db="EMBL/GenBank/DDBJ databases">
        <title>Genome sequence and assembly of Taibaiella sp.</title>
        <authorList>
            <person name="Chhetri G."/>
        </authorList>
    </citation>
    <scope>NUCLEOTIDE SEQUENCE [LARGE SCALE GENOMIC DNA]</scope>
    <source>
        <strain evidence="1 2">KVB11</strain>
    </source>
</reference>
<sequence>METKVHIGSMLSHRIEALRVKRTQLGIQMGLSETAVYAYEKRSSLHVHSLLKLCHGLRYNFFKDIALRLPTDYASAADTPQDKLLAEQAEQIKKLQWENDLLKELISRKG</sequence>
<dbReference type="SUPFAM" id="SSF47413">
    <property type="entry name" value="lambda repressor-like DNA-binding domains"/>
    <property type="match status" value="1"/>
</dbReference>
<gene>
    <name evidence="1" type="ORF">F0919_01100</name>
</gene>
<accession>A0A5M6CMD3</accession>
<name>A0A5M6CMD3_9BACT</name>
<evidence type="ECO:0008006" key="3">
    <source>
        <dbReference type="Google" id="ProtNLM"/>
    </source>
</evidence>
<evidence type="ECO:0000313" key="2">
    <source>
        <dbReference type="Proteomes" id="UP000323632"/>
    </source>
</evidence>
<organism evidence="1 2">
    <name type="scientific">Taibaiella lutea</name>
    <dbReference type="NCBI Taxonomy" id="2608001"/>
    <lineage>
        <taxon>Bacteria</taxon>
        <taxon>Pseudomonadati</taxon>
        <taxon>Bacteroidota</taxon>
        <taxon>Chitinophagia</taxon>
        <taxon>Chitinophagales</taxon>
        <taxon>Chitinophagaceae</taxon>
        <taxon>Taibaiella</taxon>
    </lineage>
</organism>
<dbReference type="EMBL" id="VWSH01000001">
    <property type="protein sequence ID" value="KAA5536294.1"/>
    <property type="molecule type" value="Genomic_DNA"/>
</dbReference>
<evidence type="ECO:0000313" key="1">
    <source>
        <dbReference type="EMBL" id="KAA5536294.1"/>
    </source>
</evidence>